<dbReference type="RefSeq" id="WP_264815630.1">
    <property type="nucleotide sequence ID" value="NZ_BAPV01000013.1"/>
</dbReference>
<dbReference type="CDD" id="cd00093">
    <property type="entry name" value="HTH_XRE"/>
    <property type="match status" value="1"/>
</dbReference>
<dbReference type="SMART" id="SM00530">
    <property type="entry name" value="HTH_XRE"/>
    <property type="match status" value="1"/>
</dbReference>
<dbReference type="SUPFAM" id="SSF47413">
    <property type="entry name" value="lambda repressor-like DNA-binding domains"/>
    <property type="match status" value="1"/>
</dbReference>
<dbReference type="InterPro" id="IPR001387">
    <property type="entry name" value="Cro/C1-type_HTH"/>
</dbReference>
<comment type="caution">
    <text evidence="2">The sequence shown here is derived from an EMBL/GenBank/DDBJ whole genome shotgun (WGS) entry which is preliminary data.</text>
</comment>
<evidence type="ECO:0000313" key="2">
    <source>
        <dbReference type="EMBL" id="GBQ89314.1"/>
    </source>
</evidence>
<name>A0ABQ0Q393_9PROT</name>
<dbReference type="InterPro" id="IPR010982">
    <property type="entry name" value="Lambda_DNA-bd_dom_sf"/>
</dbReference>
<dbReference type="Pfam" id="PF01381">
    <property type="entry name" value="HTH_3"/>
    <property type="match status" value="1"/>
</dbReference>
<reference evidence="2" key="1">
    <citation type="submission" date="2013-04" db="EMBL/GenBank/DDBJ databases">
        <title>The genome sequencing project of 58 acetic acid bacteria.</title>
        <authorList>
            <person name="Okamoto-Kainuma A."/>
            <person name="Ishikawa M."/>
            <person name="Umino S."/>
            <person name="Koizumi Y."/>
            <person name="Shiwa Y."/>
            <person name="Yoshikawa H."/>
            <person name="Matsutani M."/>
            <person name="Matsushita K."/>
        </authorList>
    </citation>
    <scope>NUCLEOTIDE SEQUENCE</scope>
    <source>
        <strain evidence="2">NRIC 0535</strain>
    </source>
</reference>
<proteinExistence type="predicted"/>
<accession>A0ABQ0Q393</accession>
<keyword evidence="3" id="KW-1185">Reference proteome</keyword>
<dbReference type="PROSITE" id="PS50943">
    <property type="entry name" value="HTH_CROC1"/>
    <property type="match status" value="1"/>
</dbReference>
<evidence type="ECO:0000313" key="3">
    <source>
        <dbReference type="Proteomes" id="UP001062776"/>
    </source>
</evidence>
<organism evidence="2 3">
    <name type="scientific">Asaia krungthepensis NRIC 0535</name>
    <dbReference type="NCBI Taxonomy" id="1307925"/>
    <lineage>
        <taxon>Bacteria</taxon>
        <taxon>Pseudomonadati</taxon>
        <taxon>Pseudomonadota</taxon>
        <taxon>Alphaproteobacteria</taxon>
        <taxon>Acetobacterales</taxon>
        <taxon>Acetobacteraceae</taxon>
        <taxon>Asaia</taxon>
    </lineage>
</organism>
<feature type="domain" description="HTH cro/C1-type" evidence="1">
    <location>
        <begin position="66"/>
        <end position="120"/>
    </location>
</feature>
<dbReference type="Gene3D" id="1.10.260.40">
    <property type="entry name" value="lambda repressor-like DNA-binding domains"/>
    <property type="match status" value="1"/>
</dbReference>
<dbReference type="EMBL" id="BAPV01000013">
    <property type="protein sequence ID" value="GBQ89314.1"/>
    <property type="molecule type" value="Genomic_DNA"/>
</dbReference>
<sequence>MGEVRIISETADTVTVSRSDWEAILDRLDDQRDRARIAQSEARPKTGVTYTAEENRRMVLDDVSPVRILRERQGMTQAALAEAARMSKPYLSEIEKGEKPSSVEAIKSLAVAPGVSMDDPIDLGVGRETLAQT</sequence>
<dbReference type="Proteomes" id="UP001062776">
    <property type="component" value="Unassembled WGS sequence"/>
</dbReference>
<protein>
    <submittedName>
        <fullName evidence="2">Transcriptional regulator</fullName>
    </submittedName>
</protein>
<gene>
    <name evidence="2" type="ORF">AA0535_1763</name>
</gene>
<evidence type="ECO:0000259" key="1">
    <source>
        <dbReference type="PROSITE" id="PS50943"/>
    </source>
</evidence>